<reference evidence="2 3" key="1">
    <citation type="journal article" date="2019" name="Sci. Rep.">
        <title>Orb-weaving spider Araneus ventricosus genome elucidates the spidroin gene catalogue.</title>
        <authorList>
            <person name="Kono N."/>
            <person name="Nakamura H."/>
            <person name="Ohtoshi R."/>
            <person name="Moran D.A.P."/>
            <person name="Shinohara A."/>
            <person name="Yoshida Y."/>
            <person name="Fujiwara M."/>
            <person name="Mori M."/>
            <person name="Tomita M."/>
            <person name="Arakawa K."/>
        </authorList>
    </citation>
    <scope>NUCLEOTIDE SEQUENCE [LARGE SCALE GENOMIC DNA]</scope>
</reference>
<gene>
    <name evidence="2" type="ORF">AVEN_208099_1</name>
</gene>
<dbReference type="EMBL" id="BGPR01001112">
    <property type="protein sequence ID" value="GBM45781.1"/>
    <property type="molecule type" value="Genomic_DNA"/>
</dbReference>
<proteinExistence type="predicted"/>
<dbReference type="Proteomes" id="UP000499080">
    <property type="component" value="Unassembled WGS sequence"/>
</dbReference>
<evidence type="ECO:0000313" key="2">
    <source>
        <dbReference type="EMBL" id="GBM45781.1"/>
    </source>
</evidence>
<accession>A0A4Y2FXB1</accession>
<feature type="region of interest" description="Disordered" evidence="1">
    <location>
        <begin position="1"/>
        <end position="23"/>
    </location>
</feature>
<keyword evidence="3" id="KW-1185">Reference proteome</keyword>
<name>A0A4Y2FXB1_ARAVE</name>
<dbReference type="AlphaFoldDB" id="A0A4Y2FXB1"/>
<protein>
    <submittedName>
        <fullName evidence="2">Uncharacterized protein</fullName>
    </submittedName>
</protein>
<sequence>MKETAMSPFEQPIINYRHGPPKYRVPHTRPQRSDELLFEAAACLTPMPRRLWKKILPKFSQLDDVHNFCNLSERFNAGKVCSD</sequence>
<organism evidence="2 3">
    <name type="scientific">Araneus ventricosus</name>
    <name type="common">Orbweaver spider</name>
    <name type="synonym">Epeira ventricosa</name>
    <dbReference type="NCBI Taxonomy" id="182803"/>
    <lineage>
        <taxon>Eukaryota</taxon>
        <taxon>Metazoa</taxon>
        <taxon>Ecdysozoa</taxon>
        <taxon>Arthropoda</taxon>
        <taxon>Chelicerata</taxon>
        <taxon>Arachnida</taxon>
        <taxon>Araneae</taxon>
        <taxon>Araneomorphae</taxon>
        <taxon>Entelegynae</taxon>
        <taxon>Araneoidea</taxon>
        <taxon>Araneidae</taxon>
        <taxon>Araneus</taxon>
    </lineage>
</organism>
<comment type="caution">
    <text evidence="2">The sequence shown here is derived from an EMBL/GenBank/DDBJ whole genome shotgun (WGS) entry which is preliminary data.</text>
</comment>
<evidence type="ECO:0000313" key="3">
    <source>
        <dbReference type="Proteomes" id="UP000499080"/>
    </source>
</evidence>
<evidence type="ECO:0000256" key="1">
    <source>
        <dbReference type="SAM" id="MobiDB-lite"/>
    </source>
</evidence>